<dbReference type="GO" id="GO:0003677">
    <property type="term" value="F:DNA binding"/>
    <property type="evidence" value="ECO:0007669"/>
    <property type="project" value="InterPro"/>
</dbReference>
<evidence type="ECO:0000256" key="4">
    <source>
        <dbReference type="ARBA" id="ARBA00022679"/>
    </source>
</evidence>
<evidence type="ECO:0000256" key="6">
    <source>
        <dbReference type="ARBA" id="ARBA00022747"/>
    </source>
</evidence>
<dbReference type="InterPro" id="IPR017985">
    <property type="entry name" value="MeTrfase_CN4_CS"/>
</dbReference>
<dbReference type="Proteomes" id="UP000007346">
    <property type="component" value="Chromosome"/>
</dbReference>
<comment type="catalytic activity">
    <reaction evidence="7">
        <text>a 2'-deoxycytidine in DNA + S-adenosyl-L-methionine = an N(4)-methyl-2'-deoxycytidine in DNA + S-adenosyl-L-homocysteine + H(+)</text>
        <dbReference type="Rhea" id="RHEA:16857"/>
        <dbReference type="Rhea" id="RHEA-COMP:11369"/>
        <dbReference type="Rhea" id="RHEA-COMP:13674"/>
        <dbReference type="ChEBI" id="CHEBI:15378"/>
        <dbReference type="ChEBI" id="CHEBI:57856"/>
        <dbReference type="ChEBI" id="CHEBI:59789"/>
        <dbReference type="ChEBI" id="CHEBI:85452"/>
        <dbReference type="ChEBI" id="CHEBI:137933"/>
        <dbReference type="EC" id="2.1.1.113"/>
    </reaction>
</comment>
<dbReference type="EMBL" id="CP003490">
    <property type="protein sequence ID" value="AFR70463.1"/>
    <property type="molecule type" value="Genomic_DNA"/>
</dbReference>
<dbReference type="GO" id="GO:0009307">
    <property type="term" value="P:DNA restriction-modification system"/>
    <property type="evidence" value="ECO:0007669"/>
    <property type="project" value="UniProtKB-KW"/>
</dbReference>
<gene>
    <name evidence="8" type="ORF">B2904_orf1124</name>
</gene>
<dbReference type="GO" id="GO:0015667">
    <property type="term" value="F:site-specific DNA-methyltransferase (cytosine-N4-specific) activity"/>
    <property type="evidence" value="ECO:0007669"/>
    <property type="project" value="UniProtKB-EC"/>
</dbReference>
<dbReference type="Gene3D" id="3.40.50.150">
    <property type="entry name" value="Vaccinia Virus protein VP39"/>
    <property type="match status" value="1"/>
</dbReference>
<evidence type="ECO:0000256" key="1">
    <source>
        <dbReference type="ARBA" id="ARBA00010203"/>
    </source>
</evidence>
<organism evidence="8 9">
    <name type="scientific">Brachyspira pilosicoli B2904</name>
    <dbReference type="NCBI Taxonomy" id="1133568"/>
    <lineage>
        <taxon>Bacteria</taxon>
        <taxon>Pseudomonadati</taxon>
        <taxon>Spirochaetota</taxon>
        <taxon>Spirochaetia</taxon>
        <taxon>Brachyspirales</taxon>
        <taxon>Brachyspiraceae</taxon>
        <taxon>Brachyspira</taxon>
    </lineage>
</organism>
<evidence type="ECO:0000256" key="3">
    <source>
        <dbReference type="ARBA" id="ARBA00022603"/>
    </source>
</evidence>
<keyword evidence="3 8" id="KW-0489">Methyltransferase</keyword>
<evidence type="ECO:0000313" key="8">
    <source>
        <dbReference type="EMBL" id="AFR70463.1"/>
    </source>
</evidence>
<name>J9UU04_BRAPL</name>
<evidence type="ECO:0000256" key="2">
    <source>
        <dbReference type="ARBA" id="ARBA00012185"/>
    </source>
</evidence>
<keyword evidence="4" id="KW-0808">Transferase</keyword>
<dbReference type="SUPFAM" id="SSF53335">
    <property type="entry name" value="S-adenosyl-L-methionine-dependent methyltransferases"/>
    <property type="match status" value="1"/>
</dbReference>
<dbReference type="EC" id="2.1.1.113" evidence="2"/>
<dbReference type="GO" id="GO:0032259">
    <property type="term" value="P:methylation"/>
    <property type="evidence" value="ECO:0007669"/>
    <property type="project" value="UniProtKB-KW"/>
</dbReference>
<comment type="similarity">
    <text evidence="1">Belongs to the N(4)/N(6)-methyltransferase family. N(4) subfamily.</text>
</comment>
<dbReference type="AlphaFoldDB" id="J9UU04"/>
<accession>J9UU04</accession>
<keyword evidence="5" id="KW-0949">S-adenosyl-L-methionine</keyword>
<evidence type="ECO:0000256" key="5">
    <source>
        <dbReference type="ARBA" id="ARBA00022691"/>
    </source>
</evidence>
<dbReference type="PROSITE" id="PS00093">
    <property type="entry name" value="N4_MTASE"/>
    <property type="match status" value="1"/>
</dbReference>
<sequence>MNDLIKNIDDKNIKNIIMVILSRTMRSCRATTHSDLGTLLNPVVTTYYCRKHYKICKPLFSIIKWWKIYYKDTIKRLHIFNNLRTDTKQLCITGDSRNIDIFSVLKNIDYNFYELLNNRKINGIFTSPPYIGLIDYHEQHAYAYDLFDFNRNDNFEIGSLSKGTSLNAKKEYIEDISKVLLNAKKYMTDNYNVFIVANDKYNLYTEIAYKSNMKIVNTFKRPVLNRVEKDKSAYSEIIFHLKEL</sequence>
<dbReference type="RefSeq" id="WP_014935825.1">
    <property type="nucleotide sequence ID" value="NC_018607.1"/>
</dbReference>
<evidence type="ECO:0000256" key="7">
    <source>
        <dbReference type="ARBA" id="ARBA00049120"/>
    </source>
</evidence>
<dbReference type="HOGENOM" id="CLU_1136340_0_0_12"/>
<reference evidence="8 9" key="1">
    <citation type="journal article" date="2012" name="BMC Genomics">
        <title>Comparative genomics of Brachyspira pilosicoli strains: genome rearrangements, reductions and correlation of genetic compliment with phenotypic diversity.</title>
        <authorList>
            <person name="Mappley L.J."/>
            <person name="Black M.L."/>
            <person name="Abuoun M."/>
            <person name="Darby A.C."/>
            <person name="Woodward M.J."/>
            <person name="Parkhill J."/>
            <person name="Turner A.K."/>
            <person name="Bellgard M.I."/>
            <person name="La T."/>
            <person name="Phillips N.D."/>
            <person name="La Ragione R.M."/>
            <person name="Hampson D.J."/>
        </authorList>
    </citation>
    <scope>NUCLEOTIDE SEQUENCE [LARGE SCALE GENOMIC DNA]</scope>
    <source>
        <strain evidence="8">B2904</strain>
    </source>
</reference>
<dbReference type="PATRIC" id="fig|1133568.3.peg.1120"/>
<dbReference type="InterPro" id="IPR029063">
    <property type="entry name" value="SAM-dependent_MTases_sf"/>
</dbReference>
<dbReference type="REBASE" id="53375">
    <property type="entry name" value="M2.Bpi2904ORF1123P"/>
</dbReference>
<dbReference type="KEGG" id="bpj:B2904_orf1124"/>
<protein>
    <recommendedName>
        <fullName evidence="2">site-specific DNA-methyltransferase (cytosine-N(4)-specific)</fullName>
        <ecNumber evidence="2">2.1.1.113</ecNumber>
    </recommendedName>
</protein>
<evidence type="ECO:0000313" key="9">
    <source>
        <dbReference type="Proteomes" id="UP000007346"/>
    </source>
</evidence>
<keyword evidence="6" id="KW-0680">Restriction system</keyword>
<proteinExistence type="inferred from homology"/>